<dbReference type="OrthoDB" id="2915149at2"/>
<proteinExistence type="predicted"/>
<evidence type="ECO:0000256" key="1">
    <source>
        <dbReference type="SAM" id="Coils"/>
    </source>
</evidence>
<organism evidence="2 3">
    <name type="scientific">Jeotgalicoccus aerolatus</name>
    <dbReference type="NCBI Taxonomy" id="709510"/>
    <lineage>
        <taxon>Bacteria</taxon>
        <taxon>Bacillati</taxon>
        <taxon>Bacillota</taxon>
        <taxon>Bacilli</taxon>
        <taxon>Bacillales</taxon>
        <taxon>Staphylococcaceae</taxon>
        <taxon>Jeotgalicoccus</taxon>
    </lineage>
</organism>
<dbReference type="Proteomes" id="UP000242700">
    <property type="component" value="Unassembled WGS sequence"/>
</dbReference>
<protein>
    <submittedName>
        <fullName evidence="2">Uncharacterized protein</fullName>
    </submittedName>
</protein>
<evidence type="ECO:0000313" key="3">
    <source>
        <dbReference type="Proteomes" id="UP000242700"/>
    </source>
</evidence>
<reference evidence="3" key="1">
    <citation type="submission" date="2016-10" db="EMBL/GenBank/DDBJ databases">
        <authorList>
            <person name="Varghese N."/>
            <person name="Submissions S."/>
        </authorList>
    </citation>
    <scope>NUCLEOTIDE SEQUENCE [LARGE SCALE GENOMIC DNA]</scope>
    <source>
        <strain evidence="3">CGMCC 1.8911</strain>
    </source>
</reference>
<evidence type="ECO:0000313" key="2">
    <source>
        <dbReference type="EMBL" id="SDK80020.1"/>
    </source>
</evidence>
<name>A0A1G9EV66_9STAP</name>
<dbReference type="AlphaFoldDB" id="A0A1G9EV66"/>
<keyword evidence="1" id="KW-0175">Coiled coil</keyword>
<dbReference type="EMBL" id="FNFI01000022">
    <property type="protein sequence ID" value="SDK80020.1"/>
    <property type="molecule type" value="Genomic_DNA"/>
</dbReference>
<dbReference type="STRING" id="586411.SAMN05216187_1225"/>
<sequence length="219" mass="26788">MKEISKKGRRIKYTEEFAREIIKEYLDEYKTVKNINYNHIYEFTIDKRNEKKISEIPEISYWRKVGRTGREIVDEYNKILLEASKDTDLDIEHLNLLTLIEGKFISSQYYNIVKDYTEKKIDYIKKITRNHINLEDEIEKLKAEREELYKRNLETEKLLINVYHYILNNRQIENKNLFNNAYNKIFEDPTVFTEEFMLEQERNTKDNTIRSIFEFKLKK</sequence>
<gene>
    <name evidence="2" type="ORF">SAMN05216187_1225</name>
</gene>
<dbReference type="RefSeq" id="WP_092600260.1">
    <property type="nucleotide sequence ID" value="NZ_FNFI01000022.1"/>
</dbReference>
<feature type="coiled-coil region" evidence="1">
    <location>
        <begin position="124"/>
        <end position="158"/>
    </location>
</feature>
<accession>A0A1G9EV66</accession>